<proteinExistence type="predicted"/>
<protein>
    <recommendedName>
        <fullName evidence="3">Transcriptional regulator</fullName>
    </recommendedName>
</protein>
<dbReference type="InterPro" id="IPR036388">
    <property type="entry name" value="WH-like_DNA-bd_sf"/>
</dbReference>
<evidence type="ECO:0000313" key="1">
    <source>
        <dbReference type="EMBL" id="KKP54526.1"/>
    </source>
</evidence>
<name>A0A0G0ASU2_9BACT</name>
<dbReference type="InterPro" id="IPR036390">
    <property type="entry name" value="WH_DNA-bd_sf"/>
</dbReference>
<dbReference type="Gene3D" id="1.10.10.10">
    <property type="entry name" value="Winged helix-like DNA-binding domain superfamily/Winged helix DNA-binding domain"/>
    <property type="match status" value="1"/>
</dbReference>
<reference evidence="1 2" key="1">
    <citation type="journal article" date="2015" name="Nature">
        <title>rRNA introns, odd ribosomes, and small enigmatic genomes across a large radiation of phyla.</title>
        <authorList>
            <person name="Brown C.T."/>
            <person name="Hug L.A."/>
            <person name="Thomas B.C."/>
            <person name="Sharon I."/>
            <person name="Castelle C.J."/>
            <person name="Singh A."/>
            <person name="Wilkins M.J."/>
            <person name="Williams K.H."/>
            <person name="Banfield J.F."/>
        </authorList>
    </citation>
    <scope>NUCLEOTIDE SEQUENCE [LARGE SCALE GENOMIC DNA]</scope>
</reference>
<organism evidence="1 2">
    <name type="scientific">candidate division WS6 bacterium GW2011_GWB1_33_6</name>
    <dbReference type="NCBI Taxonomy" id="1619088"/>
    <lineage>
        <taxon>Bacteria</taxon>
        <taxon>Candidatus Dojkabacteria</taxon>
    </lineage>
</organism>
<dbReference type="Proteomes" id="UP000034488">
    <property type="component" value="Unassembled WGS sequence"/>
</dbReference>
<evidence type="ECO:0000313" key="2">
    <source>
        <dbReference type="Proteomes" id="UP000034488"/>
    </source>
</evidence>
<comment type="caution">
    <text evidence="1">The sequence shown here is derived from an EMBL/GenBank/DDBJ whole genome shotgun (WGS) entry which is preliminary data.</text>
</comment>
<dbReference type="SUPFAM" id="SSF46785">
    <property type="entry name" value="Winged helix' DNA-binding domain"/>
    <property type="match status" value="1"/>
</dbReference>
<dbReference type="EMBL" id="LBPI01000015">
    <property type="protein sequence ID" value="KKP54526.1"/>
    <property type="molecule type" value="Genomic_DNA"/>
</dbReference>
<sequence>MLKKLFISKVRLRILETYMSDIKSAFHVRGLVRDLDEEINAVRRELLNLQSAGILKSVKDGNKIVYTIDKDCPIIWELRGMFFKESSIGKLLYSSLSPVEGIKVAIVTDAFLKGKYQDKEDVDMLFIGNMKIRELSSVVNSLEKELGRVIKFVAMTVDDYDFGKKKKDPILMNALIKDKIMIIGKDSDLL</sequence>
<accession>A0A0G0ASU2</accession>
<evidence type="ECO:0008006" key="3">
    <source>
        <dbReference type="Google" id="ProtNLM"/>
    </source>
</evidence>
<gene>
    <name evidence="1" type="ORF">UR47_C0015G0006</name>
</gene>
<dbReference type="AlphaFoldDB" id="A0A0G0ASU2"/>